<feature type="compositionally biased region" description="Low complexity" evidence="2">
    <location>
        <begin position="92"/>
        <end position="106"/>
    </location>
</feature>
<dbReference type="GO" id="GO:0004843">
    <property type="term" value="F:cysteine-type deubiquitinase activity"/>
    <property type="evidence" value="ECO:0007669"/>
    <property type="project" value="InterPro"/>
</dbReference>
<keyword evidence="5" id="KW-1185">Reference proteome</keyword>
<evidence type="ECO:0000256" key="2">
    <source>
        <dbReference type="SAM" id="MobiDB-lite"/>
    </source>
</evidence>
<reference evidence="4 5" key="1">
    <citation type="journal article" date="2013" name="BMC Genomics">
        <title>The miniature genome of a carnivorous plant Genlisea aurea contains a low number of genes and short non-coding sequences.</title>
        <authorList>
            <person name="Leushkin E.V."/>
            <person name="Sutormin R.A."/>
            <person name="Nabieva E.R."/>
            <person name="Penin A.A."/>
            <person name="Kondrashov A.S."/>
            <person name="Logacheva M.D."/>
        </authorList>
    </citation>
    <scope>NUCLEOTIDE SEQUENCE [LARGE SCALE GENOMIC DNA]</scope>
</reference>
<protein>
    <recommendedName>
        <fullName evidence="3">USP domain-containing protein</fullName>
    </recommendedName>
</protein>
<feature type="region of interest" description="Disordered" evidence="2">
    <location>
        <begin position="58"/>
        <end position="77"/>
    </location>
</feature>
<feature type="domain" description="USP" evidence="3">
    <location>
        <begin position="162"/>
        <end position="201"/>
    </location>
</feature>
<feature type="region of interest" description="Disordered" evidence="2">
    <location>
        <begin position="90"/>
        <end position="110"/>
    </location>
</feature>
<dbReference type="SUPFAM" id="SSF54001">
    <property type="entry name" value="Cysteine proteinases"/>
    <property type="match status" value="1"/>
</dbReference>
<dbReference type="InterPro" id="IPR001394">
    <property type="entry name" value="Peptidase_C19_UCH"/>
</dbReference>
<name>S8CP03_9LAMI</name>
<accession>S8CP03</accession>
<dbReference type="EMBL" id="AUSU01002610">
    <property type="protein sequence ID" value="EPS68450.1"/>
    <property type="molecule type" value="Genomic_DNA"/>
</dbReference>
<dbReference type="AlphaFoldDB" id="S8CP03"/>
<feature type="non-terminal residue" evidence="4">
    <location>
        <position position="1"/>
    </location>
</feature>
<dbReference type="InterPro" id="IPR018200">
    <property type="entry name" value="USP_CS"/>
</dbReference>
<dbReference type="Proteomes" id="UP000015453">
    <property type="component" value="Unassembled WGS sequence"/>
</dbReference>
<dbReference type="GO" id="GO:0016579">
    <property type="term" value="P:protein deubiquitination"/>
    <property type="evidence" value="ECO:0007669"/>
    <property type="project" value="InterPro"/>
</dbReference>
<comment type="caution">
    <text evidence="4">The sequence shown here is derived from an EMBL/GenBank/DDBJ whole genome shotgun (WGS) entry which is preliminary data.</text>
</comment>
<dbReference type="InterPro" id="IPR038765">
    <property type="entry name" value="Papain-like_cys_pep_sf"/>
</dbReference>
<gene>
    <name evidence="4" type="ORF">M569_06319</name>
</gene>
<dbReference type="PROSITE" id="PS00972">
    <property type="entry name" value="USP_1"/>
    <property type="match status" value="1"/>
</dbReference>
<evidence type="ECO:0000313" key="4">
    <source>
        <dbReference type="EMBL" id="EPS68450.1"/>
    </source>
</evidence>
<dbReference type="PROSITE" id="PS50235">
    <property type="entry name" value="USP_3"/>
    <property type="match status" value="1"/>
</dbReference>
<proteinExistence type="inferred from homology"/>
<feature type="compositionally biased region" description="Low complexity" evidence="2">
    <location>
        <begin position="60"/>
        <end position="77"/>
    </location>
</feature>
<sequence length="201" mass="21822">YQVIIFGSFTKEEVKSIQCQPPKENLEIKFGSFDLKTLRSVGVLATEATELYPEKECILSNPPSRPSISPVSSSSENTSNFKDAFIGENGFESSPSSAERPASARSGSVSSLPNRTALYNSSLISSTLEDNVSAIFNNGTLGEASKHPVVNESIVARSFIPRGLINLGNLCFLNATLQALLSCRPFFDLLQELRCCHIPEV</sequence>
<comment type="similarity">
    <text evidence="1">Belongs to the peptidase C19 family.</text>
</comment>
<evidence type="ECO:0000313" key="5">
    <source>
        <dbReference type="Proteomes" id="UP000015453"/>
    </source>
</evidence>
<dbReference type="InterPro" id="IPR028889">
    <property type="entry name" value="USP"/>
</dbReference>
<evidence type="ECO:0000259" key="3">
    <source>
        <dbReference type="PROSITE" id="PS50235"/>
    </source>
</evidence>
<feature type="non-terminal residue" evidence="4">
    <location>
        <position position="201"/>
    </location>
</feature>
<dbReference type="Gene3D" id="3.90.70.10">
    <property type="entry name" value="Cysteine proteinases"/>
    <property type="match status" value="1"/>
</dbReference>
<dbReference type="OrthoDB" id="429671at2759"/>
<evidence type="ECO:0000256" key="1">
    <source>
        <dbReference type="ARBA" id="ARBA00009085"/>
    </source>
</evidence>
<organism evidence="4 5">
    <name type="scientific">Genlisea aurea</name>
    <dbReference type="NCBI Taxonomy" id="192259"/>
    <lineage>
        <taxon>Eukaryota</taxon>
        <taxon>Viridiplantae</taxon>
        <taxon>Streptophyta</taxon>
        <taxon>Embryophyta</taxon>
        <taxon>Tracheophyta</taxon>
        <taxon>Spermatophyta</taxon>
        <taxon>Magnoliopsida</taxon>
        <taxon>eudicotyledons</taxon>
        <taxon>Gunneridae</taxon>
        <taxon>Pentapetalae</taxon>
        <taxon>asterids</taxon>
        <taxon>lamiids</taxon>
        <taxon>Lamiales</taxon>
        <taxon>Lentibulariaceae</taxon>
        <taxon>Genlisea</taxon>
    </lineage>
</organism>
<dbReference type="Pfam" id="PF00443">
    <property type="entry name" value="UCH"/>
    <property type="match status" value="1"/>
</dbReference>